<accession>A0A454XS95</accession>
<feature type="region of interest" description="Disordered" evidence="1">
    <location>
        <begin position="1"/>
        <end position="94"/>
    </location>
</feature>
<protein>
    <submittedName>
        <fullName evidence="2">Uncharacterized protein</fullName>
    </submittedName>
</protein>
<feature type="compositionally biased region" description="Basic and acidic residues" evidence="1">
    <location>
        <begin position="38"/>
        <end position="49"/>
    </location>
</feature>
<evidence type="ECO:0000313" key="3">
    <source>
        <dbReference type="Proteomes" id="UP000005239"/>
    </source>
</evidence>
<dbReference type="EnsemblMetazoa" id="PPA37039.1">
    <property type="protein sequence ID" value="PPA37039.1"/>
    <property type="gene ID" value="WBGene00275408"/>
</dbReference>
<feature type="compositionally biased region" description="Polar residues" evidence="1">
    <location>
        <begin position="84"/>
        <end position="94"/>
    </location>
</feature>
<feature type="compositionally biased region" description="Polar residues" evidence="1">
    <location>
        <begin position="64"/>
        <end position="78"/>
    </location>
</feature>
<accession>A0A8R1YQW7</accession>
<dbReference type="Proteomes" id="UP000005239">
    <property type="component" value="Unassembled WGS sequence"/>
</dbReference>
<evidence type="ECO:0000256" key="1">
    <source>
        <dbReference type="SAM" id="MobiDB-lite"/>
    </source>
</evidence>
<keyword evidence="3" id="KW-1185">Reference proteome</keyword>
<name>A0A454XS95_PRIPA</name>
<gene>
    <name evidence="2" type="primary">WBGene00275408</name>
</gene>
<dbReference type="AlphaFoldDB" id="A0A454XS95"/>
<sequence length="94" mass="10558">MGNAMKKSAPKPQPKMNGSGPFFANEHKSKHHKSSKRQVKERDRKEKESIASSNKSSKSKKSSTTQVKPIHTNTGSHNNRTRLNDMNSTRVIEV</sequence>
<reference evidence="2" key="2">
    <citation type="submission" date="2022-06" db="UniProtKB">
        <authorList>
            <consortium name="EnsemblMetazoa"/>
        </authorList>
    </citation>
    <scope>IDENTIFICATION</scope>
    <source>
        <strain evidence="2">PS312</strain>
    </source>
</reference>
<organism evidence="2 3">
    <name type="scientific">Pristionchus pacificus</name>
    <name type="common">Parasitic nematode worm</name>
    <dbReference type="NCBI Taxonomy" id="54126"/>
    <lineage>
        <taxon>Eukaryota</taxon>
        <taxon>Metazoa</taxon>
        <taxon>Ecdysozoa</taxon>
        <taxon>Nematoda</taxon>
        <taxon>Chromadorea</taxon>
        <taxon>Rhabditida</taxon>
        <taxon>Rhabditina</taxon>
        <taxon>Diplogasteromorpha</taxon>
        <taxon>Diplogasteroidea</taxon>
        <taxon>Neodiplogasteridae</taxon>
        <taxon>Pristionchus</taxon>
    </lineage>
</organism>
<feature type="compositionally biased region" description="Basic residues" evidence="1">
    <location>
        <begin position="28"/>
        <end position="37"/>
    </location>
</feature>
<reference evidence="3" key="1">
    <citation type="journal article" date="2008" name="Nat. Genet.">
        <title>The Pristionchus pacificus genome provides a unique perspective on nematode lifestyle and parasitism.</title>
        <authorList>
            <person name="Dieterich C."/>
            <person name="Clifton S.W."/>
            <person name="Schuster L.N."/>
            <person name="Chinwalla A."/>
            <person name="Delehaunty K."/>
            <person name="Dinkelacker I."/>
            <person name="Fulton L."/>
            <person name="Fulton R."/>
            <person name="Godfrey J."/>
            <person name="Minx P."/>
            <person name="Mitreva M."/>
            <person name="Roeseler W."/>
            <person name="Tian H."/>
            <person name="Witte H."/>
            <person name="Yang S.P."/>
            <person name="Wilson R.K."/>
            <person name="Sommer R.J."/>
        </authorList>
    </citation>
    <scope>NUCLEOTIDE SEQUENCE [LARGE SCALE GENOMIC DNA]</scope>
    <source>
        <strain evidence="3">PS312</strain>
    </source>
</reference>
<proteinExistence type="predicted"/>
<evidence type="ECO:0000313" key="2">
    <source>
        <dbReference type="EnsemblMetazoa" id="PPA37039.1"/>
    </source>
</evidence>